<dbReference type="InterPro" id="IPR012910">
    <property type="entry name" value="Plug_dom"/>
</dbReference>
<dbReference type="Pfam" id="PF07715">
    <property type="entry name" value="Plug"/>
    <property type="match status" value="1"/>
</dbReference>
<comment type="subcellular location">
    <subcellularLocation>
        <location evidence="1 7">Cell outer membrane</location>
        <topology evidence="1 7">Multi-pass membrane protein</topology>
    </subcellularLocation>
</comment>
<evidence type="ECO:0000256" key="4">
    <source>
        <dbReference type="ARBA" id="ARBA00022692"/>
    </source>
</evidence>
<name>A0A521CTA6_9BACT</name>
<reference evidence="10 11" key="1">
    <citation type="submission" date="2017-05" db="EMBL/GenBank/DDBJ databases">
        <authorList>
            <person name="Varghese N."/>
            <person name="Submissions S."/>
        </authorList>
    </citation>
    <scope>NUCLEOTIDE SEQUENCE [LARGE SCALE GENOMIC DNA]</scope>
    <source>
        <strain evidence="10 11">DSM 21194</strain>
    </source>
</reference>
<dbReference type="InterPro" id="IPR039426">
    <property type="entry name" value="TonB-dep_rcpt-like"/>
</dbReference>
<feature type="domain" description="TonB-dependent receptor plug" evidence="9">
    <location>
        <begin position="242"/>
        <end position="347"/>
    </location>
</feature>
<dbReference type="InterPro" id="IPR023997">
    <property type="entry name" value="TonB-dep_OMP_SusC/RagA_CS"/>
</dbReference>
<dbReference type="InterPro" id="IPR008969">
    <property type="entry name" value="CarboxyPept-like_regulatory"/>
</dbReference>
<evidence type="ECO:0000313" key="10">
    <source>
        <dbReference type="EMBL" id="SMO62709.1"/>
    </source>
</evidence>
<dbReference type="InterPro" id="IPR037066">
    <property type="entry name" value="Plug_dom_sf"/>
</dbReference>
<evidence type="ECO:0000259" key="9">
    <source>
        <dbReference type="Pfam" id="PF07715"/>
    </source>
</evidence>
<dbReference type="SUPFAM" id="SSF56935">
    <property type="entry name" value="Porins"/>
    <property type="match status" value="1"/>
</dbReference>
<dbReference type="SUPFAM" id="SSF49464">
    <property type="entry name" value="Carboxypeptidase regulatory domain-like"/>
    <property type="match status" value="1"/>
</dbReference>
<evidence type="ECO:0000256" key="8">
    <source>
        <dbReference type="SAM" id="MobiDB-lite"/>
    </source>
</evidence>
<dbReference type="OrthoDB" id="9768177at2"/>
<dbReference type="NCBIfam" id="TIGR04057">
    <property type="entry name" value="SusC_RagA_signa"/>
    <property type="match status" value="1"/>
</dbReference>
<evidence type="ECO:0000256" key="6">
    <source>
        <dbReference type="ARBA" id="ARBA00023237"/>
    </source>
</evidence>
<dbReference type="AlphaFoldDB" id="A0A521CTA6"/>
<evidence type="ECO:0000256" key="1">
    <source>
        <dbReference type="ARBA" id="ARBA00004571"/>
    </source>
</evidence>
<dbReference type="Gene3D" id="2.170.130.10">
    <property type="entry name" value="TonB-dependent receptor, plug domain"/>
    <property type="match status" value="1"/>
</dbReference>
<dbReference type="Gene3D" id="2.40.170.20">
    <property type="entry name" value="TonB-dependent receptor, beta-barrel domain"/>
    <property type="match status" value="1"/>
</dbReference>
<evidence type="ECO:0000256" key="5">
    <source>
        <dbReference type="ARBA" id="ARBA00023136"/>
    </source>
</evidence>
<keyword evidence="6 7" id="KW-0998">Cell outer membrane</keyword>
<keyword evidence="5 7" id="KW-0472">Membrane</keyword>
<evidence type="ECO:0000256" key="2">
    <source>
        <dbReference type="ARBA" id="ARBA00022448"/>
    </source>
</evidence>
<dbReference type="PROSITE" id="PS52016">
    <property type="entry name" value="TONB_DEPENDENT_REC_3"/>
    <property type="match status" value="1"/>
</dbReference>
<keyword evidence="4 7" id="KW-0812">Transmembrane</keyword>
<gene>
    <name evidence="10" type="ORF">SAMN06265218_10780</name>
</gene>
<sequence length="1151" mass="128019">MIMDRINTDELVRRRWIRGVVAFLSVLFAYVTQPAAGLGFQTADMQGRNIIENHFVSANVSEQRLVTLELDNVDLVESLRRLAHEARVGLSFESHLIPDKKVTVNFSAVPFYEALDKLLEDTSLRPTLASSRDVLVLKKDKEEIVKIVQQVTGTVTDSQTGQPLTGVNVAVQGTNIGTITDQNGEYSLEVPDAESVIVFSYVGYETQRVTVGDQQVIDVDLVQGAQTMDEVVVVGYGEMERRSLTGSISQVENDDLDQQPVMQPGDALAGRLAGVSITKARNTPGASPTIRVRGPSSISASNDPLIVIDGFPGGSFDNINMNDVESIEVLKDASAAAIYGSRGSGGVIMVTTKSGGAREGAKFSLSSYAGIQYPMIHGEENWVDGGQAYKETIEKYINREWIWEGGDPDIPMWGDERRPNNFRVNPVVAQGDNNWESILFEPSPIQNYQMSAQGGSENFTYYVSGTYQNEEGVMPTSWYKQYSLRTNLHADITDNVRVDFRINPRYSRQRNKGGSGINNQIKMPPFVEPKMNPETGKYYEASDYWSYRVSAAANPLNALYGSHFYNDSFKNMAEARLGVDLLDNLTYEVNLGTDVAYNTYDRFTEKTSSGRNQNTGSAGSWRNHSWLVENTLNYTTSLLGVHNITALAGATYQKSESRSENIYALTDTYQDEVIRTLNNATAAPYSGSSKTQWGLASYFGRVNYDFDDKYLLSASYRVDGSSRFGPKNRWGTFPSASIGWLVSEEAFMQEVDFINELKLRAGYGEVGNFGIGNFQYLGTISDAAYALNGERFVGRAQSNFGNEELRWETTKSMDVGLDVSMFDRRVSLMFDYYEKNTSDLLYAVSIPSISGFSSTLVNVGDIVNRGIELELNTTNIRGKDVSWQTAFNFSRNRNEVTSLRGDVEEVINLHSRGMGWILRKGEPMFSFYGHEMIGVHMDQASIDNNPSKAGAVPGTAMYKDTNGDGEITDEDREILGNFMPDFEWGMTNNVQWRNFDLSIHIQSKIGGYRYNLENLWYQGPTVSAFLKPTIEGQWWSPDDPGDGETPATSLAYLDYVSDTDYYLEPADYVAIRNINFGYELPSSIKNYLGVDNLRAYLSVQNAFMFTRSEFKAYNPEGYTTGAISGTGSLPGYNTGAEPLNRTVVLGVNLDF</sequence>
<dbReference type="FunFam" id="2.170.130.10:FF:000008">
    <property type="entry name" value="SusC/RagA family TonB-linked outer membrane protein"/>
    <property type="match status" value="1"/>
</dbReference>
<comment type="similarity">
    <text evidence="7">Belongs to the TonB-dependent receptor family.</text>
</comment>
<dbReference type="EMBL" id="FXTH01000007">
    <property type="protein sequence ID" value="SMO62709.1"/>
    <property type="molecule type" value="Genomic_DNA"/>
</dbReference>
<keyword evidence="3 7" id="KW-1134">Transmembrane beta strand</keyword>
<feature type="region of interest" description="Disordered" evidence="8">
    <location>
        <begin position="508"/>
        <end position="528"/>
    </location>
</feature>
<evidence type="ECO:0000313" key="11">
    <source>
        <dbReference type="Proteomes" id="UP000317593"/>
    </source>
</evidence>
<evidence type="ECO:0000256" key="3">
    <source>
        <dbReference type="ARBA" id="ARBA00022452"/>
    </source>
</evidence>
<proteinExistence type="inferred from homology"/>
<organism evidence="10 11">
    <name type="scientific">Fodinibius sediminis</name>
    <dbReference type="NCBI Taxonomy" id="1214077"/>
    <lineage>
        <taxon>Bacteria</taxon>
        <taxon>Pseudomonadati</taxon>
        <taxon>Balneolota</taxon>
        <taxon>Balneolia</taxon>
        <taxon>Balneolales</taxon>
        <taxon>Balneolaceae</taxon>
        <taxon>Fodinibius</taxon>
    </lineage>
</organism>
<dbReference type="Proteomes" id="UP000317593">
    <property type="component" value="Unassembled WGS sequence"/>
</dbReference>
<dbReference type="GO" id="GO:0009279">
    <property type="term" value="C:cell outer membrane"/>
    <property type="evidence" value="ECO:0007669"/>
    <property type="project" value="UniProtKB-SubCell"/>
</dbReference>
<dbReference type="InterPro" id="IPR023996">
    <property type="entry name" value="TonB-dep_OMP_SusC/RagA"/>
</dbReference>
<dbReference type="NCBIfam" id="TIGR04056">
    <property type="entry name" value="OMP_RagA_SusC"/>
    <property type="match status" value="1"/>
</dbReference>
<dbReference type="Gene3D" id="2.60.40.1120">
    <property type="entry name" value="Carboxypeptidase-like, regulatory domain"/>
    <property type="match status" value="1"/>
</dbReference>
<protein>
    <submittedName>
        <fullName evidence="10">TonB-linked outer membrane protein, SusC/RagA family</fullName>
    </submittedName>
</protein>
<dbReference type="Pfam" id="PF13715">
    <property type="entry name" value="CarbopepD_reg_2"/>
    <property type="match status" value="1"/>
</dbReference>
<keyword evidence="11" id="KW-1185">Reference proteome</keyword>
<evidence type="ECO:0000256" key="7">
    <source>
        <dbReference type="PROSITE-ProRule" id="PRU01360"/>
    </source>
</evidence>
<accession>A0A521CTA6</accession>
<keyword evidence="2 7" id="KW-0813">Transport</keyword>
<dbReference type="InterPro" id="IPR036942">
    <property type="entry name" value="Beta-barrel_TonB_sf"/>
</dbReference>